<feature type="domain" description="HAMP" evidence="7">
    <location>
        <begin position="333"/>
        <end position="386"/>
    </location>
</feature>
<evidence type="ECO:0000256" key="1">
    <source>
        <dbReference type="ARBA" id="ARBA00004370"/>
    </source>
</evidence>
<organism evidence="8 9">
    <name type="scientific">Corallincola platygyrae</name>
    <dbReference type="NCBI Taxonomy" id="1193278"/>
    <lineage>
        <taxon>Bacteria</taxon>
        <taxon>Pseudomonadati</taxon>
        <taxon>Pseudomonadota</taxon>
        <taxon>Gammaproteobacteria</taxon>
        <taxon>Alteromonadales</taxon>
        <taxon>Psychromonadaceae</taxon>
        <taxon>Corallincola</taxon>
    </lineage>
</organism>
<dbReference type="SUPFAM" id="SSF58104">
    <property type="entry name" value="Methyl-accepting chemotaxis protein (MCP) signaling domain"/>
    <property type="match status" value="1"/>
</dbReference>
<feature type="domain" description="Methyl-accepting transducer" evidence="6">
    <location>
        <begin position="391"/>
        <end position="627"/>
    </location>
</feature>
<dbReference type="InterPro" id="IPR013587">
    <property type="entry name" value="Nitrate/nitrite_sensing"/>
</dbReference>
<evidence type="ECO:0000256" key="2">
    <source>
        <dbReference type="ARBA" id="ARBA00023224"/>
    </source>
</evidence>
<evidence type="ECO:0000313" key="9">
    <source>
        <dbReference type="Proteomes" id="UP001597380"/>
    </source>
</evidence>
<comment type="caution">
    <text evidence="8">The sequence shown here is derived from an EMBL/GenBank/DDBJ whole genome shotgun (WGS) entry which is preliminary data.</text>
</comment>
<evidence type="ECO:0000313" key="8">
    <source>
        <dbReference type="EMBL" id="MFD2096120.1"/>
    </source>
</evidence>
<sequence length="663" mass="72463">MIAKLSLRNQLLLIVLVPVIALFVFAAVLMVQASKSAHQADLLEELLHVAVINDHLVHEQQKERGLSAAYFGSDGSPQFAAKLNRQRQQTDAEWRHVLEAFQTQADALAEVGLAQKVDAIAKTYQRFGTIRGQIDRRQIALADAIGFYTQLNAELLSINKEIAQQAKEIKIKRAALAYYFFAQAKERAGIERAVLSNTFAADRFGEGMYGKWISLKTLQESYLQEFDSLAPESLQKSYQAIANDPVFRKVKQYRDIAQKKAAQGGFGIKAADWFSASTARIDELKSLEELIAQHLEAQAATNASASHQKWWNTLLLTLFSFAVCLWMAWAVLKHINRSVKEITSKLDYCVENSNLSQQLAVYGNDEFARISHEINLLLSHFRSTICTLNDASTQLASSAHETSITIEQSSHTLRHQQDQSQQVATAVEELSASIREVSRSTQQAADAAADADSLAENSQSVIRNSVAQVSEVANQVHQVDGIIKQISDSSSDIANMLDVIKSVAEQTNLLALNAAIEAARAGEQGRGFAVVADEVRGLAQRTQESTAQIEEIITRFTTQISSAFGIIESGEVSAKQSVALAGDAEAAIGDIIHAISRIKDMNLQIASAIEEQNVVTSEVSQNINAMSQASMEAATGAVQIAETSRSQAKMAQTLNDAAVVFQV</sequence>
<keyword evidence="5" id="KW-0472">Membrane</keyword>
<dbReference type="Pfam" id="PF00015">
    <property type="entry name" value="MCPsignal"/>
    <property type="match status" value="1"/>
</dbReference>
<dbReference type="RefSeq" id="WP_345341147.1">
    <property type="nucleotide sequence ID" value="NZ_BAABLI010000017.1"/>
</dbReference>
<dbReference type="Pfam" id="PF08376">
    <property type="entry name" value="NIT"/>
    <property type="match status" value="1"/>
</dbReference>
<keyword evidence="2 4" id="KW-0807">Transducer</keyword>
<feature type="transmembrane region" description="Helical" evidence="5">
    <location>
        <begin position="310"/>
        <end position="332"/>
    </location>
</feature>
<dbReference type="EMBL" id="JBHUHT010000011">
    <property type="protein sequence ID" value="MFD2096120.1"/>
    <property type="molecule type" value="Genomic_DNA"/>
</dbReference>
<keyword evidence="5" id="KW-0812">Transmembrane</keyword>
<dbReference type="InterPro" id="IPR004089">
    <property type="entry name" value="MCPsignal_dom"/>
</dbReference>
<reference evidence="9" key="1">
    <citation type="journal article" date="2019" name="Int. J. Syst. Evol. Microbiol.">
        <title>The Global Catalogue of Microorganisms (GCM) 10K type strain sequencing project: providing services to taxonomists for standard genome sequencing and annotation.</title>
        <authorList>
            <consortium name="The Broad Institute Genomics Platform"/>
            <consortium name="The Broad Institute Genome Sequencing Center for Infectious Disease"/>
            <person name="Wu L."/>
            <person name="Ma J."/>
        </authorList>
    </citation>
    <scope>NUCLEOTIDE SEQUENCE [LARGE SCALE GENOMIC DNA]</scope>
    <source>
        <strain evidence="9">CGMCC 1.10992</strain>
    </source>
</reference>
<dbReference type="Proteomes" id="UP001597380">
    <property type="component" value="Unassembled WGS sequence"/>
</dbReference>
<evidence type="ECO:0000259" key="6">
    <source>
        <dbReference type="PROSITE" id="PS50111"/>
    </source>
</evidence>
<keyword evidence="5" id="KW-1133">Transmembrane helix</keyword>
<comment type="similarity">
    <text evidence="3">Belongs to the methyl-accepting chemotaxis (MCP) protein family.</text>
</comment>
<comment type="subcellular location">
    <subcellularLocation>
        <location evidence="1">Membrane</location>
    </subcellularLocation>
</comment>
<proteinExistence type="inferred from homology"/>
<evidence type="ECO:0000256" key="3">
    <source>
        <dbReference type="ARBA" id="ARBA00029447"/>
    </source>
</evidence>
<dbReference type="InterPro" id="IPR003660">
    <property type="entry name" value="HAMP_dom"/>
</dbReference>
<dbReference type="Gene3D" id="1.10.287.950">
    <property type="entry name" value="Methyl-accepting chemotaxis protein"/>
    <property type="match status" value="1"/>
</dbReference>
<dbReference type="PROSITE" id="PS50111">
    <property type="entry name" value="CHEMOTAXIS_TRANSDUC_2"/>
    <property type="match status" value="1"/>
</dbReference>
<dbReference type="SMART" id="SM00283">
    <property type="entry name" value="MA"/>
    <property type="match status" value="1"/>
</dbReference>
<evidence type="ECO:0000259" key="7">
    <source>
        <dbReference type="PROSITE" id="PS50885"/>
    </source>
</evidence>
<dbReference type="PROSITE" id="PS50885">
    <property type="entry name" value="HAMP"/>
    <property type="match status" value="1"/>
</dbReference>
<name>A0ABW4XKM8_9GAMM</name>
<evidence type="ECO:0000256" key="4">
    <source>
        <dbReference type="PROSITE-ProRule" id="PRU00284"/>
    </source>
</evidence>
<evidence type="ECO:0000256" key="5">
    <source>
        <dbReference type="SAM" id="Phobius"/>
    </source>
</evidence>
<dbReference type="PANTHER" id="PTHR32089">
    <property type="entry name" value="METHYL-ACCEPTING CHEMOTAXIS PROTEIN MCPB"/>
    <property type="match status" value="1"/>
</dbReference>
<gene>
    <name evidence="8" type="ORF">ACFSJ3_09010</name>
</gene>
<keyword evidence="9" id="KW-1185">Reference proteome</keyword>
<dbReference type="CDD" id="cd11386">
    <property type="entry name" value="MCP_signal"/>
    <property type="match status" value="1"/>
</dbReference>
<accession>A0ABW4XKM8</accession>
<dbReference type="PANTHER" id="PTHR32089:SF120">
    <property type="entry name" value="METHYL-ACCEPTING CHEMOTAXIS PROTEIN TLPQ"/>
    <property type="match status" value="1"/>
</dbReference>
<protein>
    <submittedName>
        <fullName evidence="8">Methyl-accepting chemotaxis protein</fullName>
    </submittedName>
</protein>